<comment type="caution">
    <text evidence="2">The sequence shown here is derived from an EMBL/GenBank/DDBJ whole genome shotgun (WGS) entry which is preliminary data.</text>
</comment>
<accession>S1N2S7</accession>
<feature type="transmembrane region" description="Helical" evidence="1">
    <location>
        <begin position="53"/>
        <end position="70"/>
    </location>
</feature>
<dbReference type="PANTHER" id="PTHR40078">
    <property type="entry name" value="INTEGRAL MEMBRANE PROTEIN-RELATED"/>
    <property type="match status" value="1"/>
</dbReference>
<feature type="transmembrane region" description="Helical" evidence="1">
    <location>
        <begin position="163"/>
        <end position="186"/>
    </location>
</feature>
<dbReference type="InterPro" id="IPR038750">
    <property type="entry name" value="YczE/YyaS-like"/>
</dbReference>
<reference evidence="2 3" key="1">
    <citation type="submission" date="2013-03" db="EMBL/GenBank/DDBJ databases">
        <title>The Genome Sequence of Enterococcus columbae ATCC_51263 (PacBio/Illumina hybrid assembly).</title>
        <authorList>
            <consortium name="The Broad Institute Genomics Platform"/>
            <consortium name="The Broad Institute Genome Sequencing Center for Infectious Disease"/>
            <person name="Earl A."/>
            <person name="Russ C."/>
            <person name="Gilmore M."/>
            <person name="Surin D."/>
            <person name="Walker B."/>
            <person name="Young S."/>
            <person name="Zeng Q."/>
            <person name="Gargeya S."/>
            <person name="Fitzgerald M."/>
            <person name="Haas B."/>
            <person name="Abouelleil A."/>
            <person name="Allen A.W."/>
            <person name="Alvarado L."/>
            <person name="Arachchi H.M."/>
            <person name="Berlin A.M."/>
            <person name="Chapman S.B."/>
            <person name="Gainer-Dewar J."/>
            <person name="Goldberg J."/>
            <person name="Griggs A."/>
            <person name="Gujja S."/>
            <person name="Hansen M."/>
            <person name="Howarth C."/>
            <person name="Imamovic A."/>
            <person name="Ireland A."/>
            <person name="Larimer J."/>
            <person name="McCowan C."/>
            <person name="Murphy C."/>
            <person name="Pearson M."/>
            <person name="Poon T.W."/>
            <person name="Priest M."/>
            <person name="Roberts A."/>
            <person name="Saif S."/>
            <person name="Shea T."/>
            <person name="Sisk P."/>
            <person name="Sykes S."/>
            <person name="Wortman J."/>
            <person name="Nusbaum C."/>
            <person name="Birren B."/>
        </authorList>
    </citation>
    <scope>NUCLEOTIDE SEQUENCE [LARGE SCALE GENOMIC DNA]</scope>
    <source>
        <strain evidence="2 3">ATCC 51263</strain>
    </source>
</reference>
<dbReference type="STRING" id="1121865.OMW_02056"/>
<protein>
    <recommendedName>
        <fullName evidence="4">Tat pathway signal sequence</fullName>
    </recommendedName>
</protein>
<evidence type="ECO:0000313" key="2">
    <source>
        <dbReference type="EMBL" id="EOW79888.1"/>
    </source>
</evidence>
<feature type="transmembrane region" description="Helical" evidence="1">
    <location>
        <begin position="106"/>
        <end position="128"/>
    </location>
</feature>
<dbReference type="PANTHER" id="PTHR40078:SF1">
    <property type="entry name" value="INTEGRAL MEMBRANE PROTEIN"/>
    <property type="match status" value="1"/>
</dbReference>
<proteinExistence type="predicted"/>
<dbReference type="EMBL" id="ASWJ01000011">
    <property type="protein sequence ID" value="EOW79888.1"/>
    <property type="molecule type" value="Genomic_DNA"/>
</dbReference>
<dbReference type="Pfam" id="PF19700">
    <property type="entry name" value="DUF6198"/>
    <property type="match status" value="1"/>
</dbReference>
<dbReference type="OrthoDB" id="9814474at2"/>
<dbReference type="eggNOG" id="COG2364">
    <property type="taxonomic scope" value="Bacteria"/>
</dbReference>
<keyword evidence="1" id="KW-0472">Membrane</keyword>
<evidence type="ECO:0000313" key="3">
    <source>
        <dbReference type="Proteomes" id="UP000014113"/>
    </source>
</evidence>
<dbReference type="AlphaFoldDB" id="S1N2S7"/>
<evidence type="ECO:0008006" key="4">
    <source>
        <dbReference type="Google" id="ProtNLM"/>
    </source>
</evidence>
<organism evidence="2 3">
    <name type="scientific">Enterococcus columbae DSM 7374 = ATCC 51263</name>
    <dbReference type="NCBI Taxonomy" id="1121865"/>
    <lineage>
        <taxon>Bacteria</taxon>
        <taxon>Bacillati</taxon>
        <taxon>Bacillota</taxon>
        <taxon>Bacilli</taxon>
        <taxon>Lactobacillales</taxon>
        <taxon>Enterococcaceae</taxon>
        <taxon>Enterococcus</taxon>
    </lineage>
</organism>
<name>S1N2S7_9ENTE</name>
<dbReference type="PATRIC" id="fig|1121865.3.peg.2005"/>
<gene>
    <name evidence="2" type="ORF">I568_02239</name>
</gene>
<keyword evidence="3" id="KW-1185">Reference proteome</keyword>
<keyword evidence="1" id="KW-0812">Transmembrane</keyword>
<keyword evidence="1" id="KW-1133">Transmembrane helix</keyword>
<dbReference type="RefSeq" id="WP_016184162.1">
    <property type="nucleotide sequence ID" value="NZ_JXKI01000010.1"/>
</dbReference>
<evidence type="ECO:0000256" key="1">
    <source>
        <dbReference type="SAM" id="Phobius"/>
    </source>
</evidence>
<dbReference type="Proteomes" id="UP000014113">
    <property type="component" value="Unassembled WGS sequence"/>
</dbReference>
<sequence length="211" mass="23557">MMMQEKVRRIFMSIVGVIVTGFCVGGLQKANLGVDPFTCFVTGIANLLHSTYSVFYLVITAMLLLFVLLIRRHYIGLATLLNLLLTGVSADFSYQVIDKIIHQPTFIVRVVLMIGSIIVMCFSASLYFTADLGVSGYDAVALILANKFTCVPFRYWRILTDGFCVLVGFTFAVNIGLGTVITAFFMGPFIQFFTIHIAEPFRYQNKQILSN</sequence>